<dbReference type="PROSITE" id="PS51918">
    <property type="entry name" value="RADICAL_SAM"/>
    <property type="match status" value="1"/>
</dbReference>
<dbReference type="GO" id="GO:0051536">
    <property type="term" value="F:iron-sulfur cluster binding"/>
    <property type="evidence" value="ECO:0007669"/>
    <property type="project" value="UniProtKB-KW"/>
</dbReference>
<sequence>MTMAPEAPAKPAVPKFLELEITSRCQLTCASHCYAEAGPTKGHGVMTSDDWKKVIGEAARIGVEKVQLIGGEPTMHPQFAELLRHALNCGLAVQIFSNLYRVRLAWWELFGHPRVSLGTSYYSDDPAEHDAITGRTGSHAATRANIIEAVRRRIPIKVGIIHLREGQRTEEARAEMKALGVNRVNVDRVREVGNAATTAVTLPSVTQLCGACGEARAAIGPDGQVWPCVLSRFLHPAGNVQSTRLSDVFATDTWAALLSAIPRRPGSGGCVPDSCTPREDSCTPSPGVVTACNPNSDGSDCAPAETEACNPAY</sequence>
<dbReference type="InterPro" id="IPR058240">
    <property type="entry name" value="rSAM_sf"/>
</dbReference>
<dbReference type="Pfam" id="PF04055">
    <property type="entry name" value="Radical_SAM"/>
    <property type="match status" value="1"/>
</dbReference>
<organism evidence="6 7">
    <name type="scientific">Streptomyces auratus AGR0001</name>
    <dbReference type="NCBI Taxonomy" id="1160718"/>
    <lineage>
        <taxon>Bacteria</taxon>
        <taxon>Bacillati</taxon>
        <taxon>Actinomycetota</taxon>
        <taxon>Actinomycetes</taxon>
        <taxon>Kitasatosporales</taxon>
        <taxon>Streptomycetaceae</taxon>
        <taxon>Streptomyces</taxon>
    </lineage>
</organism>
<keyword evidence="3" id="KW-0408">Iron</keyword>
<dbReference type="InterPro" id="IPR007197">
    <property type="entry name" value="rSAM"/>
</dbReference>
<evidence type="ECO:0000256" key="1">
    <source>
        <dbReference type="ARBA" id="ARBA00022691"/>
    </source>
</evidence>
<dbReference type="GO" id="GO:0046872">
    <property type="term" value="F:metal ion binding"/>
    <property type="evidence" value="ECO:0007669"/>
    <property type="project" value="UniProtKB-KW"/>
</dbReference>
<dbReference type="SFLD" id="SFLDG01386">
    <property type="entry name" value="main_SPASM_domain-containing"/>
    <property type="match status" value="1"/>
</dbReference>
<dbReference type="PANTHER" id="PTHR11228:SF7">
    <property type="entry name" value="PQQA PEPTIDE CYCLASE"/>
    <property type="match status" value="1"/>
</dbReference>
<keyword evidence="7" id="KW-1185">Reference proteome</keyword>
<protein>
    <submittedName>
        <fullName evidence="6">Radical SAM protein</fullName>
    </submittedName>
</protein>
<keyword evidence="4" id="KW-0411">Iron-sulfur</keyword>
<dbReference type="SUPFAM" id="SSF102114">
    <property type="entry name" value="Radical SAM enzymes"/>
    <property type="match status" value="1"/>
</dbReference>
<dbReference type="AlphaFoldDB" id="A0A8B1N5K4"/>
<dbReference type="InterPro" id="IPR050377">
    <property type="entry name" value="Radical_SAM_PqqE_MftC-like"/>
</dbReference>
<dbReference type="SFLD" id="SFLDG01216">
    <property type="entry name" value="thioether_bond_formation_requi"/>
    <property type="match status" value="1"/>
</dbReference>
<keyword evidence="1" id="KW-0949">S-adenosyl-L-methionine</keyword>
<gene>
    <name evidence="6" type="ORF">SU9_008100</name>
</gene>
<dbReference type="PANTHER" id="PTHR11228">
    <property type="entry name" value="RADICAL SAM DOMAIN PROTEIN"/>
    <property type="match status" value="1"/>
</dbReference>
<evidence type="ECO:0000313" key="6">
    <source>
        <dbReference type="EMBL" id="QTZ91443.1"/>
    </source>
</evidence>
<evidence type="ECO:0000256" key="2">
    <source>
        <dbReference type="ARBA" id="ARBA00022723"/>
    </source>
</evidence>
<dbReference type="Proteomes" id="UP000009036">
    <property type="component" value="Chromosome"/>
</dbReference>
<evidence type="ECO:0000256" key="3">
    <source>
        <dbReference type="ARBA" id="ARBA00023004"/>
    </source>
</evidence>
<evidence type="ECO:0000256" key="4">
    <source>
        <dbReference type="ARBA" id="ARBA00023014"/>
    </source>
</evidence>
<dbReference type="SFLD" id="SFLDS00029">
    <property type="entry name" value="Radical_SAM"/>
    <property type="match status" value="1"/>
</dbReference>
<dbReference type="OrthoDB" id="9782387at2"/>
<reference evidence="6" key="2">
    <citation type="submission" date="2021-04" db="EMBL/GenBank/DDBJ databases">
        <authorList>
            <person name="Wen M.-L."/>
            <person name="Han X.-L."/>
            <person name="Xiong J."/>
        </authorList>
    </citation>
    <scope>NUCLEOTIDE SEQUENCE</scope>
    <source>
        <strain evidence="6">AGR0001</strain>
    </source>
</reference>
<reference evidence="6" key="1">
    <citation type="journal article" date="2012" name="J. Bacteriol.">
        <title>Genome Sequence of Streptomyces auratus Strain AGR0001, a Phoslactomycin-Producing Actinomycete.</title>
        <authorList>
            <person name="Han X."/>
            <person name="Li M."/>
            <person name="Ding Z."/>
            <person name="Zhao J."/>
            <person name="Ji K."/>
            <person name="Wen M."/>
            <person name="Lu T."/>
        </authorList>
    </citation>
    <scope>NUCLEOTIDE SEQUENCE</scope>
    <source>
        <strain evidence="6">AGR0001</strain>
    </source>
</reference>
<dbReference type="SFLD" id="SFLDG01067">
    <property type="entry name" value="SPASM/twitch_domain_containing"/>
    <property type="match status" value="1"/>
</dbReference>
<accession>A0A8B1N5K4</accession>
<evidence type="ECO:0000259" key="5">
    <source>
        <dbReference type="PROSITE" id="PS51918"/>
    </source>
</evidence>
<dbReference type="EMBL" id="CP072931">
    <property type="protein sequence ID" value="QTZ91443.1"/>
    <property type="molecule type" value="Genomic_DNA"/>
</dbReference>
<dbReference type="RefSeq" id="WP_040899479.1">
    <property type="nucleotide sequence ID" value="NZ_CP072931.1"/>
</dbReference>
<feature type="domain" description="Radical SAM core" evidence="5">
    <location>
        <begin position="11"/>
        <end position="222"/>
    </location>
</feature>
<dbReference type="CDD" id="cd01335">
    <property type="entry name" value="Radical_SAM"/>
    <property type="match status" value="1"/>
</dbReference>
<dbReference type="SFLD" id="SFLDF00365">
    <property type="entry name" value="thuricin_CD_(TrnCD-like)"/>
    <property type="match status" value="1"/>
</dbReference>
<dbReference type="KEGG" id="sauh:SU9_008100"/>
<dbReference type="GO" id="GO:0003824">
    <property type="term" value="F:catalytic activity"/>
    <property type="evidence" value="ECO:0007669"/>
    <property type="project" value="InterPro"/>
</dbReference>
<proteinExistence type="predicted"/>
<name>A0A8B1N5K4_9ACTN</name>
<keyword evidence="2" id="KW-0479">Metal-binding</keyword>
<dbReference type="Gene3D" id="3.20.20.70">
    <property type="entry name" value="Aldolase class I"/>
    <property type="match status" value="1"/>
</dbReference>
<dbReference type="InterPro" id="IPR023885">
    <property type="entry name" value="4Fe4S-binding_SPASM_dom"/>
</dbReference>
<dbReference type="Pfam" id="PF13186">
    <property type="entry name" value="SPASM"/>
    <property type="match status" value="1"/>
</dbReference>
<evidence type="ECO:0000313" key="7">
    <source>
        <dbReference type="Proteomes" id="UP000009036"/>
    </source>
</evidence>
<dbReference type="InterPro" id="IPR013785">
    <property type="entry name" value="Aldolase_TIM"/>
</dbReference>